<dbReference type="VEuPathDB" id="PiroplasmaDB:TOT_030000873"/>
<dbReference type="AlphaFoldDB" id="J4DQ04"/>
<dbReference type="Pfam" id="PF04385">
    <property type="entry name" value="FAINT"/>
    <property type="match status" value="1"/>
</dbReference>
<dbReference type="KEGG" id="tot:TOT_030000873"/>
<proteinExistence type="predicted"/>
<keyword evidence="2" id="KW-0732">Signal</keyword>
<dbReference type="Proteomes" id="UP000003786">
    <property type="component" value="Chromosome 3"/>
</dbReference>
<protein>
    <submittedName>
        <fullName evidence="3">Uncharacterized protein</fullName>
    </submittedName>
</protein>
<dbReference type="GeneID" id="20716013"/>
<keyword evidence="4" id="KW-1185">Reference proteome</keyword>
<name>J4DQ04_THEOR</name>
<feature type="compositionally biased region" description="Acidic residues" evidence="1">
    <location>
        <begin position="147"/>
        <end position="165"/>
    </location>
</feature>
<evidence type="ECO:0000313" key="4">
    <source>
        <dbReference type="Proteomes" id="UP000003786"/>
    </source>
</evidence>
<dbReference type="InterPro" id="IPR007480">
    <property type="entry name" value="DUF529"/>
</dbReference>
<feature type="signal peptide" evidence="2">
    <location>
        <begin position="1"/>
        <end position="15"/>
    </location>
</feature>
<evidence type="ECO:0000256" key="2">
    <source>
        <dbReference type="SAM" id="SignalP"/>
    </source>
</evidence>
<dbReference type="EMBL" id="AP011948">
    <property type="protein sequence ID" value="BAM41609.1"/>
    <property type="molecule type" value="Genomic_DNA"/>
</dbReference>
<evidence type="ECO:0000256" key="1">
    <source>
        <dbReference type="SAM" id="MobiDB-lite"/>
    </source>
</evidence>
<reference evidence="3 4" key="1">
    <citation type="journal article" date="2012" name="MBio">
        <title>Comparative genome analysis of three eukaryotic parasites with differing abilities to transform leukocytes reveals key mediators of Theileria-induced leukocyte transformation.</title>
        <authorList>
            <person name="Hayashida K."/>
            <person name="Hara Y."/>
            <person name="Abe T."/>
            <person name="Yamasaki C."/>
            <person name="Toyoda A."/>
            <person name="Kosuge T."/>
            <person name="Suzuki Y."/>
            <person name="Sato Y."/>
            <person name="Kawashima S."/>
            <person name="Katayama T."/>
            <person name="Wakaguri H."/>
            <person name="Inoue N."/>
            <person name="Homma K."/>
            <person name="Tada-Umezaki M."/>
            <person name="Yagi Y."/>
            <person name="Fujii Y."/>
            <person name="Habara T."/>
            <person name="Kanehisa M."/>
            <person name="Watanabe H."/>
            <person name="Ito K."/>
            <person name="Gojobori T."/>
            <person name="Sugawara H."/>
            <person name="Imanishi T."/>
            <person name="Weir W."/>
            <person name="Gardner M."/>
            <person name="Pain A."/>
            <person name="Shiels B."/>
            <person name="Hattori M."/>
            <person name="Nene V."/>
            <person name="Sugimoto C."/>
        </authorList>
    </citation>
    <scope>NUCLEOTIDE SEQUENCE [LARGE SCALE GENOMIC DNA]</scope>
    <source>
        <strain evidence="3 4">Shintoku</strain>
    </source>
</reference>
<accession>J4DQ04</accession>
<dbReference type="RefSeq" id="XP_009691910.1">
    <property type="nucleotide sequence ID" value="XM_009693615.1"/>
</dbReference>
<organism evidence="3 4">
    <name type="scientific">Theileria orientalis strain Shintoku</name>
    <dbReference type="NCBI Taxonomy" id="869250"/>
    <lineage>
        <taxon>Eukaryota</taxon>
        <taxon>Sar</taxon>
        <taxon>Alveolata</taxon>
        <taxon>Apicomplexa</taxon>
        <taxon>Aconoidasida</taxon>
        <taxon>Piroplasmida</taxon>
        <taxon>Theileriidae</taxon>
        <taxon>Theileria</taxon>
    </lineage>
</organism>
<gene>
    <name evidence="3" type="ORF">TOT_030000873</name>
</gene>
<evidence type="ECO:0000313" key="3">
    <source>
        <dbReference type="EMBL" id="BAM41609.1"/>
    </source>
</evidence>
<feature type="region of interest" description="Disordered" evidence="1">
    <location>
        <begin position="144"/>
        <end position="165"/>
    </location>
</feature>
<sequence length="165" mass="19078">MIVRILLLWIICCHFNNFPFPKGQTESSPVEVEINIKRRFGTTAYIFNYYGFVGTYTVNKGYTIKSVHHGDFIIWRSKNPGETAFHVRVEGIGTSHKSVTIFHSNGEKTKFVKTHKFCGLLRRWEKVMFTPIYTLDDRVPLGQSRDVDDDTDEYKDGDLGEDSFV</sequence>
<feature type="chain" id="PRO_5012294120" evidence="2">
    <location>
        <begin position="16"/>
        <end position="165"/>
    </location>
</feature>